<dbReference type="InterPro" id="IPR010935">
    <property type="entry name" value="SMC_hinge"/>
</dbReference>
<dbReference type="GO" id="GO:0005694">
    <property type="term" value="C:chromosome"/>
    <property type="evidence" value="ECO:0007669"/>
    <property type="project" value="InterPro"/>
</dbReference>
<evidence type="ECO:0000256" key="1">
    <source>
        <dbReference type="SAM" id="Coils"/>
    </source>
</evidence>
<dbReference type="PANTHER" id="PTHR43977">
    <property type="entry name" value="STRUCTURAL MAINTENANCE OF CHROMOSOMES PROTEIN 3"/>
    <property type="match status" value="1"/>
</dbReference>
<gene>
    <name evidence="3" type="ORF">DAEQUDRAFT_599662</name>
</gene>
<dbReference type="Pfam" id="PF06470">
    <property type="entry name" value="SMC_hinge"/>
    <property type="match status" value="1"/>
</dbReference>
<sequence>MRLAPGKVRLAMELVGYPDEVANAMAFVFGNTLICDDAESAKLVTFSREIGGVRSVTLDGDVYDPSGTLSGGSAPSGNGTLIKVQELLEVEGKLGEARGRLQVLEQQEQRDRAGRERWRGLVRELEIKEHEMRLLEEQLSGSNAARIGAEVEKMKAVITELTEAVESAKRKQKNAKDEIKKLEKDMDEFKNNKEGKIEELKAEVSKQKAALQKHSVTVKTQQKELQTASLESEQLEKDIESAKDNIDEARSGVDKLQQDLEKLKKELSKSEDSFKKAERKLQEERATLSRFDNELKELERVIKEKKQAISDADLQLKKLEHDLQALAKEKTAAANFITNLEKQYDWIAEEHESFGKPGSQYDFTGVDVNRLREKAKEIEAQQKGMKKKINPKVINMIDTCVCHPDIFHLILC</sequence>
<feature type="coiled-coil region" evidence="1">
    <location>
        <begin position="87"/>
        <end position="329"/>
    </location>
</feature>
<dbReference type="OrthoDB" id="10255539at2759"/>
<dbReference type="SUPFAM" id="SSF75553">
    <property type="entry name" value="Smc hinge domain"/>
    <property type="match status" value="1"/>
</dbReference>
<evidence type="ECO:0000259" key="2">
    <source>
        <dbReference type="Pfam" id="PF06470"/>
    </source>
</evidence>
<keyword evidence="4" id="KW-1185">Reference proteome</keyword>
<dbReference type="STRING" id="1314783.A0A165LQ09"/>
<dbReference type="GO" id="GO:0007059">
    <property type="term" value="P:chromosome segregation"/>
    <property type="evidence" value="ECO:0007669"/>
    <property type="project" value="UniProtKB-ARBA"/>
</dbReference>
<evidence type="ECO:0000313" key="4">
    <source>
        <dbReference type="Proteomes" id="UP000076727"/>
    </source>
</evidence>
<dbReference type="Gene3D" id="1.10.287.1490">
    <property type="match status" value="1"/>
</dbReference>
<dbReference type="EMBL" id="KV429121">
    <property type="protein sequence ID" value="KZT64707.1"/>
    <property type="molecule type" value="Genomic_DNA"/>
</dbReference>
<name>A0A165LQ09_9APHY</name>
<proteinExistence type="predicted"/>
<evidence type="ECO:0000313" key="3">
    <source>
        <dbReference type="EMBL" id="KZT64707.1"/>
    </source>
</evidence>
<dbReference type="InterPro" id="IPR036277">
    <property type="entry name" value="SMC_hinge_sf"/>
</dbReference>
<dbReference type="AlphaFoldDB" id="A0A165LQ09"/>
<dbReference type="Gene3D" id="3.30.70.1620">
    <property type="match status" value="1"/>
</dbReference>
<feature type="domain" description="SMC hinge" evidence="2">
    <location>
        <begin position="7"/>
        <end position="42"/>
    </location>
</feature>
<accession>A0A165LQ09</accession>
<dbReference type="SUPFAM" id="SSF57997">
    <property type="entry name" value="Tropomyosin"/>
    <property type="match status" value="1"/>
</dbReference>
<reference evidence="3 4" key="1">
    <citation type="journal article" date="2016" name="Mol. Biol. Evol.">
        <title>Comparative Genomics of Early-Diverging Mushroom-Forming Fungi Provides Insights into the Origins of Lignocellulose Decay Capabilities.</title>
        <authorList>
            <person name="Nagy L.G."/>
            <person name="Riley R."/>
            <person name="Tritt A."/>
            <person name="Adam C."/>
            <person name="Daum C."/>
            <person name="Floudas D."/>
            <person name="Sun H."/>
            <person name="Yadav J.S."/>
            <person name="Pangilinan J."/>
            <person name="Larsson K.H."/>
            <person name="Matsuura K."/>
            <person name="Barry K."/>
            <person name="Labutti K."/>
            <person name="Kuo R."/>
            <person name="Ohm R.A."/>
            <person name="Bhattacharya S.S."/>
            <person name="Shirouzu T."/>
            <person name="Yoshinaga Y."/>
            <person name="Martin F.M."/>
            <person name="Grigoriev I.V."/>
            <person name="Hibbett D.S."/>
        </authorList>
    </citation>
    <scope>NUCLEOTIDE SEQUENCE [LARGE SCALE GENOMIC DNA]</scope>
    <source>
        <strain evidence="3 4">L-15889</strain>
    </source>
</reference>
<dbReference type="GO" id="GO:0051276">
    <property type="term" value="P:chromosome organization"/>
    <property type="evidence" value="ECO:0007669"/>
    <property type="project" value="InterPro"/>
</dbReference>
<dbReference type="GO" id="GO:0005524">
    <property type="term" value="F:ATP binding"/>
    <property type="evidence" value="ECO:0007669"/>
    <property type="project" value="InterPro"/>
</dbReference>
<organism evidence="3 4">
    <name type="scientific">Daedalea quercina L-15889</name>
    <dbReference type="NCBI Taxonomy" id="1314783"/>
    <lineage>
        <taxon>Eukaryota</taxon>
        <taxon>Fungi</taxon>
        <taxon>Dikarya</taxon>
        <taxon>Basidiomycota</taxon>
        <taxon>Agaricomycotina</taxon>
        <taxon>Agaricomycetes</taxon>
        <taxon>Polyporales</taxon>
        <taxon>Fomitopsis</taxon>
    </lineage>
</organism>
<dbReference type="Proteomes" id="UP000076727">
    <property type="component" value="Unassembled WGS sequence"/>
</dbReference>
<keyword evidence="1" id="KW-0175">Coiled coil</keyword>
<protein>
    <recommendedName>
        <fullName evidence="2">SMC hinge domain-containing protein</fullName>
    </recommendedName>
</protein>